<keyword evidence="2" id="KW-1185">Reference proteome</keyword>
<reference evidence="1" key="1">
    <citation type="submission" date="2022-07" db="EMBL/GenBank/DDBJ databases">
        <title>Enhanced cultured diversity of the mouse gut microbiota enables custom-made synthetic communities.</title>
        <authorList>
            <person name="Afrizal A."/>
        </authorList>
    </citation>
    <scope>NUCLEOTIDE SEQUENCE</scope>
    <source>
        <strain evidence="1">DSM 29186</strain>
    </source>
</reference>
<protein>
    <submittedName>
        <fullName evidence="1">Uncharacterized protein</fullName>
    </submittedName>
</protein>
<evidence type="ECO:0000313" key="2">
    <source>
        <dbReference type="Proteomes" id="UP001140817"/>
    </source>
</evidence>
<proteinExistence type="predicted"/>
<dbReference type="RefSeq" id="WP_257560022.1">
    <property type="nucleotide sequence ID" value="NZ_JANKBY010000017.1"/>
</dbReference>
<sequence>MKTIVKKYSDKEYIMKLGARQKKLYSDLTNKPILTDEEPTYSDILTLVRCAISFSNKFISEDEVLNLADEIGDKELYALYGDLLKAMIQEFDDNRGTIPSK</sequence>
<evidence type="ECO:0000313" key="1">
    <source>
        <dbReference type="EMBL" id="MCR1821708.1"/>
    </source>
</evidence>
<dbReference type="AlphaFoldDB" id="A0A9X2M8V4"/>
<name>A0A9X2M8V4_9FIRM</name>
<gene>
    <name evidence="1" type="ORF">NSA58_02810</name>
</gene>
<organism evidence="1 2">
    <name type="scientific">Terrisporobacter muris</name>
    <dbReference type="NCBI Taxonomy" id="2963284"/>
    <lineage>
        <taxon>Bacteria</taxon>
        <taxon>Bacillati</taxon>
        <taxon>Bacillota</taxon>
        <taxon>Clostridia</taxon>
        <taxon>Peptostreptococcales</taxon>
        <taxon>Peptostreptococcaceae</taxon>
        <taxon>Terrisporobacter</taxon>
    </lineage>
</organism>
<comment type="caution">
    <text evidence="1">The sequence shown here is derived from an EMBL/GenBank/DDBJ whole genome shotgun (WGS) entry which is preliminary data.</text>
</comment>
<dbReference type="EMBL" id="JANKBY010000017">
    <property type="protein sequence ID" value="MCR1821708.1"/>
    <property type="molecule type" value="Genomic_DNA"/>
</dbReference>
<accession>A0A9X2M8V4</accession>
<dbReference type="Proteomes" id="UP001140817">
    <property type="component" value="Unassembled WGS sequence"/>
</dbReference>